<evidence type="ECO:0000313" key="8">
    <source>
        <dbReference type="Proteomes" id="UP000515154"/>
    </source>
</evidence>
<dbReference type="EC" id="3.6.1.7" evidence="2 5"/>
<dbReference type="Gene3D" id="3.30.70.100">
    <property type="match status" value="1"/>
</dbReference>
<dbReference type="PANTHER" id="PTHR10029:SF3">
    <property type="entry name" value="ACYLPHOSPHATASE-RELATED"/>
    <property type="match status" value="1"/>
</dbReference>
<dbReference type="InterPro" id="IPR017968">
    <property type="entry name" value="Acylphosphatase_CS"/>
</dbReference>
<proteinExistence type="inferred from homology"/>
<name>A0A6P7SXJ1_9MOLL</name>
<organism evidence="8 9">
    <name type="scientific">Octopus sinensis</name>
    <name type="common">East Asian common octopus</name>
    <dbReference type="NCBI Taxonomy" id="2607531"/>
    <lineage>
        <taxon>Eukaryota</taxon>
        <taxon>Metazoa</taxon>
        <taxon>Spiralia</taxon>
        <taxon>Lophotrochozoa</taxon>
        <taxon>Mollusca</taxon>
        <taxon>Cephalopoda</taxon>
        <taxon>Coleoidea</taxon>
        <taxon>Octopodiformes</taxon>
        <taxon>Octopoda</taxon>
        <taxon>Incirrata</taxon>
        <taxon>Octopodidae</taxon>
        <taxon>Octopus</taxon>
    </lineage>
</organism>
<dbReference type="InterPro" id="IPR001792">
    <property type="entry name" value="Acylphosphatase-like_dom"/>
</dbReference>
<protein>
    <recommendedName>
        <fullName evidence="2 5">Acylphosphatase</fullName>
        <ecNumber evidence="2 5">3.6.1.7</ecNumber>
    </recommendedName>
</protein>
<keyword evidence="8" id="KW-1185">Reference proteome</keyword>
<dbReference type="AlphaFoldDB" id="A0A6P7SXJ1"/>
<evidence type="ECO:0000256" key="2">
    <source>
        <dbReference type="ARBA" id="ARBA00012150"/>
    </source>
</evidence>
<evidence type="ECO:0000256" key="1">
    <source>
        <dbReference type="ARBA" id="ARBA00005614"/>
    </source>
</evidence>
<feature type="active site" evidence="5">
    <location>
        <position position="22"/>
    </location>
</feature>
<evidence type="ECO:0000256" key="3">
    <source>
        <dbReference type="ARBA" id="ARBA00022801"/>
    </source>
</evidence>
<evidence type="ECO:0000256" key="7">
    <source>
        <dbReference type="RuleBase" id="RU004168"/>
    </source>
</evidence>
<dbReference type="GO" id="GO:0003998">
    <property type="term" value="F:acylphosphatase activity"/>
    <property type="evidence" value="ECO:0007669"/>
    <property type="project" value="UniProtKB-EC"/>
</dbReference>
<gene>
    <name evidence="9" type="primary">LOC115217493</name>
</gene>
<dbReference type="InterPro" id="IPR020456">
    <property type="entry name" value="Acylphosphatase"/>
</dbReference>
<evidence type="ECO:0000256" key="5">
    <source>
        <dbReference type="PROSITE-ProRule" id="PRU00520"/>
    </source>
</evidence>
<dbReference type="FunFam" id="3.30.70.100:FF:000011">
    <property type="entry name" value="Acylphosphatase"/>
    <property type="match status" value="1"/>
</dbReference>
<dbReference type="Proteomes" id="UP000515154">
    <property type="component" value="Linkage group LG11"/>
</dbReference>
<evidence type="ECO:0000256" key="6">
    <source>
        <dbReference type="RuleBase" id="RU000553"/>
    </source>
</evidence>
<comment type="similarity">
    <text evidence="1 7">Belongs to the acylphosphatase family.</text>
</comment>
<dbReference type="InterPro" id="IPR036046">
    <property type="entry name" value="Acylphosphatase-like_dom_sf"/>
</dbReference>
<reference evidence="9" key="1">
    <citation type="submission" date="2025-08" db="UniProtKB">
        <authorList>
            <consortium name="RefSeq"/>
        </authorList>
    </citation>
    <scope>IDENTIFICATION</scope>
</reference>
<dbReference type="Pfam" id="PF00708">
    <property type="entry name" value="Acylphosphatase"/>
    <property type="match status" value="1"/>
</dbReference>
<dbReference type="SUPFAM" id="SSF54975">
    <property type="entry name" value="Acylphosphatase/BLUF domain-like"/>
    <property type="match status" value="1"/>
</dbReference>
<dbReference type="PROSITE" id="PS51160">
    <property type="entry name" value="ACYLPHOSPHATASE_3"/>
    <property type="match status" value="1"/>
</dbReference>
<dbReference type="KEGG" id="osn:115217493"/>
<feature type="active site" evidence="5">
    <location>
        <position position="40"/>
    </location>
</feature>
<dbReference type="PRINTS" id="PR00112">
    <property type="entry name" value="ACYLPHPHTASE"/>
</dbReference>
<evidence type="ECO:0000313" key="9">
    <source>
        <dbReference type="RefSeq" id="XP_029643063.1"/>
    </source>
</evidence>
<keyword evidence="3 5" id="KW-0378">Hydrolase</keyword>
<dbReference type="PANTHER" id="PTHR10029">
    <property type="entry name" value="ACYLPHOSPHATASE"/>
    <property type="match status" value="1"/>
</dbReference>
<comment type="catalytic activity">
    <reaction evidence="4 5 6">
        <text>an acyl phosphate + H2O = a carboxylate + phosphate + H(+)</text>
        <dbReference type="Rhea" id="RHEA:14965"/>
        <dbReference type="ChEBI" id="CHEBI:15377"/>
        <dbReference type="ChEBI" id="CHEBI:15378"/>
        <dbReference type="ChEBI" id="CHEBI:29067"/>
        <dbReference type="ChEBI" id="CHEBI:43474"/>
        <dbReference type="ChEBI" id="CHEBI:59918"/>
        <dbReference type="EC" id="3.6.1.7"/>
    </reaction>
</comment>
<dbReference type="PROSITE" id="PS00150">
    <property type="entry name" value="ACYLPHOSPHATASE_1"/>
    <property type="match status" value="1"/>
</dbReference>
<dbReference type="PROSITE" id="PS00151">
    <property type="entry name" value="ACYLPHOSPHATASE_2"/>
    <property type="match status" value="1"/>
</dbReference>
<sequence>MAGSLLSVDFEVYGQVQGVLFRKHLQEMAMNNNCVGWVQNTKRGTVIGQLQGPPESVKTLKDWLKKTGSPKSRIVRCVFKNEIEIKKLEHSEFLVIK</sequence>
<dbReference type="RefSeq" id="XP_029643063.1">
    <property type="nucleotide sequence ID" value="XM_029787203.2"/>
</dbReference>
<evidence type="ECO:0000256" key="4">
    <source>
        <dbReference type="ARBA" id="ARBA00047645"/>
    </source>
</evidence>
<accession>A0A6P7SXJ1</accession>